<dbReference type="GO" id="GO:0016705">
    <property type="term" value="F:oxidoreductase activity, acting on paired donors, with incorporation or reduction of molecular oxygen"/>
    <property type="evidence" value="ECO:0007669"/>
    <property type="project" value="InterPro"/>
</dbReference>
<sequence>MGTVIDMAADTGKNYLAEFDALKDDEKLPMVRKWMATEPLPFFKQLRAQRPILVTPECTLVAGFNDIRDLLAMPKIFTMDLYKPKMGVTDDDPGYMMAHDDDAFHCREKNLMMGMLNRDDIPDVRKLIETESKKILDEASGEIEIVYNFCRWVPATMVEKYFGLDGIDKKQLIDWSYWNQYDAFQNQPFNLNTKEKFKSIVDEHDRVSKDLSAYIAKLIAMKLAMVKAEQAKNFILMGYYFFKNIVKKIFGIKSDKLTDTMVLRMLRTNYAKEVDFNLIRVGVNAGGLLIGAIETSSQAVAQTIKFFIDRPELHEKAKDAASLNDPEKFDSMVWEALRYVPIGPYIFRKLSQDYTLAKGTDHETKLPAGENILVLTQSAMFDETAYKNPDEFEPDRNWYHNFCFGFGSHECLGKYVGMVMLPEMVRQVMLRSNLEAKSDMDFKNTPFPESYVLKWD</sequence>
<proteinExistence type="inferred from homology"/>
<name>A0A3B0XN34_9ZZZZ</name>
<dbReference type="GO" id="GO:0020037">
    <property type="term" value="F:heme binding"/>
    <property type="evidence" value="ECO:0007669"/>
    <property type="project" value="InterPro"/>
</dbReference>
<dbReference type="PROSITE" id="PS00086">
    <property type="entry name" value="CYTOCHROME_P450"/>
    <property type="match status" value="1"/>
</dbReference>
<organism evidence="2">
    <name type="scientific">hydrothermal vent metagenome</name>
    <dbReference type="NCBI Taxonomy" id="652676"/>
    <lineage>
        <taxon>unclassified sequences</taxon>
        <taxon>metagenomes</taxon>
        <taxon>ecological metagenomes</taxon>
    </lineage>
</organism>
<dbReference type="Gene3D" id="1.10.630.10">
    <property type="entry name" value="Cytochrome P450"/>
    <property type="match status" value="1"/>
</dbReference>
<dbReference type="SUPFAM" id="SSF48264">
    <property type="entry name" value="Cytochrome P450"/>
    <property type="match status" value="1"/>
</dbReference>
<evidence type="ECO:0000256" key="1">
    <source>
        <dbReference type="ARBA" id="ARBA00010617"/>
    </source>
</evidence>
<dbReference type="InterPro" id="IPR001128">
    <property type="entry name" value="Cyt_P450"/>
</dbReference>
<dbReference type="InterPro" id="IPR036396">
    <property type="entry name" value="Cyt_P450_sf"/>
</dbReference>
<dbReference type="PANTHER" id="PTHR46696">
    <property type="entry name" value="P450, PUTATIVE (EUROFUNG)-RELATED"/>
    <property type="match status" value="1"/>
</dbReference>
<dbReference type="GO" id="GO:0005506">
    <property type="term" value="F:iron ion binding"/>
    <property type="evidence" value="ECO:0007669"/>
    <property type="project" value="InterPro"/>
</dbReference>
<dbReference type="GO" id="GO:0004497">
    <property type="term" value="F:monooxygenase activity"/>
    <property type="evidence" value="ECO:0007669"/>
    <property type="project" value="InterPro"/>
</dbReference>
<protein>
    <submittedName>
        <fullName evidence="2">Cytochrome P450</fullName>
    </submittedName>
</protein>
<dbReference type="EMBL" id="UOFI01000074">
    <property type="protein sequence ID" value="VAW66150.1"/>
    <property type="molecule type" value="Genomic_DNA"/>
</dbReference>
<accession>A0A3B0XN34</accession>
<dbReference type="Pfam" id="PF00067">
    <property type="entry name" value="p450"/>
    <property type="match status" value="1"/>
</dbReference>
<dbReference type="AlphaFoldDB" id="A0A3B0XN34"/>
<evidence type="ECO:0000313" key="2">
    <source>
        <dbReference type="EMBL" id="VAW66150.1"/>
    </source>
</evidence>
<dbReference type="PANTHER" id="PTHR46696:SF1">
    <property type="entry name" value="CYTOCHROME P450 YJIB-RELATED"/>
    <property type="match status" value="1"/>
</dbReference>
<comment type="similarity">
    <text evidence="1">Belongs to the cytochrome P450 family.</text>
</comment>
<dbReference type="InterPro" id="IPR017972">
    <property type="entry name" value="Cyt_P450_CS"/>
</dbReference>
<reference evidence="2" key="1">
    <citation type="submission" date="2018-06" db="EMBL/GenBank/DDBJ databases">
        <authorList>
            <person name="Zhirakovskaya E."/>
        </authorList>
    </citation>
    <scope>NUCLEOTIDE SEQUENCE</scope>
</reference>
<gene>
    <name evidence="2" type="ORF">MNBD_GAMMA09-3430</name>
</gene>